<dbReference type="RefSeq" id="WP_386755588.1">
    <property type="nucleotide sequence ID" value="NZ_JBHSNM010000005.1"/>
</dbReference>
<comment type="caution">
    <text evidence="2">The sequence shown here is derived from an EMBL/GenBank/DDBJ whole genome shotgun (WGS) entry which is preliminary data.</text>
</comment>
<evidence type="ECO:0000256" key="1">
    <source>
        <dbReference type="SAM" id="Phobius"/>
    </source>
</evidence>
<feature type="transmembrane region" description="Helical" evidence="1">
    <location>
        <begin position="44"/>
        <end position="65"/>
    </location>
</feature>
<protein>
    <submittedName>
        <fullName evidence="2">Uncharacterized protein</fullName>
    </submittedName>
</protein>
<reference evidence="3" key="1">
    <citation type="journal article" date="2019" name="Int. J. Syst. Evol. Microbiol.">
        <title>The Global Catalogue of Microorganisms (GCM) 10K type strain sequencing project: providing services to taxonomists for standard genome sequencing and annotation.</title>
        <authorList>
            <consortium name="The Broad Institute Genomics Platform"/>
            <consortium name="The Broad Institute Genome Sequencing Center for Infectious Disease"/>
            <person name="Wu L."/>
            <person name="Ma J."/>
        </authorList>
    </citation>
    <scope>NUCLEOTIDE SEQUENCE [LARGE SCALE GENOMIC DNA]</scope>
    <source>
        <strain evidence="3">KACC 11407</strain>
    </source>
</reference>
<dbReference type="Proteomes" id="UP001596036">
    <property type="component" value="Unassembled WGS sequence"/>
</dbReference>
<sequence length="83" mass="8527">MPTPRHAGFAFVPLMPIVALGVIGLAFAAIGYTGGTDPAPIWPGARNAALVALPVAVTLVLRGLARRTARAAARRRRGPGEMG</sequence>
<proteinExistence type="predicted"/>
<name>A0ABW0SPN7_9GAMM</name>
<keyword evidence="1" id="KW-0472">Membrane</keyword>
<gene>
    <name evidence="2" type="ORF">ACFPN1_13250</name>
</gene>
<keyword evidence="1" id="KW-0812">Transmembrane</keyword>
<evidence type="ECO:0000313" key="3">
    <source>
        <dbReference type="Proteomes" id="UP001596036"/>
    </source>
</evidence>
<evidence type="ECO:0000313" key="2">
    <source>
        <dbReference type="EMBL" id="MFC5571027.1"/>
    </source>
</evidence>
<accession>A0ABW0SPN7</accession>
<keyword evidence="1" id="KW-1133">Transmembrane helix</keyword>
<dbReference type="EMBL" id="JBHSNM010000005">
    <property type="protein sequence ID" value="MFC5571027.1"/>
    <property type="molecule type" value="Genomic_DNA"/>
</dbReference>
<keyword evidence="3" id="KW-1185">Reference proteome</keyword>
<feature type="transmembrane region" description="Helical" evidence="1">
    <location>
        <begin position="7"/>
        <end position="32"/>
    </location>
</feature>
<organism evidence="2 3">
    <name type="scientific">Lysobacter yangpyeongensis</name>
    <dbReference type="NCBI Taxonomy" id="346182"/>
    <lineage>
        <taxon>Bacteria</taxon>
        <taxon>Pseudomonadati</taxon>
        <taxon>Pseudomonadota</taxon>
        <taxon>Gammaproteobacteria</taxon>
        <taxon>Lysobacterales</taxon>
        <taxon>Lysobacteraceae</taxon>
        <taxon>Lysobacter</taxon>
    </lineage>
</organism>